<feature type="domain" description="Phosphatidylinositol-specific phospholipase C X" evidence="1">
    <location>
        <begin position="13"/>
        <end position="186"/>
    </location>
</feature>
<name>A0A3Q0J2Y0_DIACI</name>
<proteinExistence type="predicted"/>
<dbReference type="PROSITE" id="PS50007">
    <property type="entry name" value="PIPLC_X_DOMAIN"/>
    <property type="match status" value="1"/>
</dbReference>
<dbReference type="KEGG" id="dci:103513944"/>
<evidence type="ECO:0000313" key="2">
    <source>
        <dbReference type="Proteomes" id="UP000079169"/>
    </source>
</evidence>
<dbReference type="RefSeq" id="XP_026682839.1">
    <property type="nucleotide sequence ID" value="XM_026827038.1"/>
</dbReference>
<dbReference type="SUPFAM" id="SSF51695">
    <property type="entry name" value="PLC-like phosphodiesterases"/>
    <property type="match status" value="1"/>
</dbReference>
<dbReference type="PANTHER" id="PTHR13593">
    <property type="match status" value="1"/>
</dbReference>
<dbReference type="GO" id="GO:0006629">
    <property type="term" value="P:lipid metabolic process"/>
    <property type="evidence" value="ECO:0007669"/>
    <property type="project" value="InterPro"/>
</dbReference>
<accession>A0A3Q0J2Y0</accession>
<dbReference type="PaxDb" id="121845-A0A3Q0J2Y0"/>
<keyword evidence="2" id="KW-1185">Reference proteome</keyword>
<dbReference type="Gene3D" id="3.20.20.190">
    <property type="entry name" value="Phosphatidylinositol (PI) phosphodiesterase"/>
    <property type="match status" value="1"/>
</dbReference>
<organism evidence="2 4">
    <name type="scientific">Diaphorina citri</name>
    <name type="common">Asian citrus psyllid</name>
    <dbReference type="NCBI Taxonomy" id="121845"/>
    <lineage>
        <taxon>Eukaryota</taxon>
        <taxon>Metazoa</taxon>
        <taxon>Ecdysozoa</taxon>
        <taxon>Arthropoda</taxon>
        <taxon>Hexapoda</taxon>
        <taxon>Insecta</taxon>
        <taxon>Pterygota</taxon>
        <taxon>Neoptera</taxon>
        <taxon>Paraneoptera</taxon>
        <taxon>Hemiptera</taxon>
        <taxon>Sternorrhyncha</taxon>
        <taxon>Psylloidea</taxon>
        <taxon>Psyllidae</taxon>
        <taxon>Diaphorininae</taxon>
        <taxon>Diaphorina</taxon>
    </lineage>
</organism>
<dbReference type="GO" id="GO:0008081">
    <property type="term" value="F:phosphoric diester hydrolase activity"/>
    <property type="evidence" value="ECO:0007669"/>
    <property type="project" value="InterPro"/>
</dbReference>
<dbReference type="CDD" id="cd08616">
    <property type="entry name" value="PI-PLCXD1c"/>
    <property type="match status" value="1"/>
</dbReference>
<reference evidence="3 4" key="1">
    <citation type="submission" date="2025-04" db="UniProtKB">
        <authorList>
            <consortium name="RefSeq"/>
        </authorList>
    </citation>
    <scope>IDENTIFICATION</scope>
</reference>
<dbReference type="AlphaFoldDB" id="A0A3Q0J2Y0"/>
<gene>
    <name evidence="3 4" type="primary">LOC103513944</name>
</gene>
<dbReference type="Pfam" id="PF00388">
    <property type="entry name" value="PI-PLC-X"/>
    <property type="match status" value="1"/>
</dbReference>
<dbReference type="RefSeq" id="XP_026682838.1">
    <property type="nucleotide sequence ID" value="XM_026827037.1"/>
</dbReference>
<dbReference type="PANTHER" id="PTHR13593:SF113">
    <property type="entry name" value="SI:DKEY-266F7.9"/>
    <property type="match status" value="1"/>
</dbReference>
<dbReference type="GeneID" id="103513944"/>
<dbReference type="STRING" id="121845.A0A3Q0J2Y0"/>
<dbReference type="Proteomes" id="UP000079169">
    <property type="component" value="Unplaced"/>
</dbReference>
<dbReference type="InterPro" id="IPR000909">
    <property type="entry name" value="PLipase_C_PInositol-sp_X_dom"/>
</dbReference>
<dbReference type="InterPro" id="IPR051057">
    <property type="entry name" value="PI-PLC_domain"/>
</dbReference>
<sequence length="317" mass="36665">MSNEHWMRDLPVSLHSFPIIYLAIPGSHDTMTYAIKKSSGIAPDASKQVRFLDKVFGPLVKRVVFNWSVTQHSNITEQLNMGVRYLDLRISTKPGDSSFYFVHAMFADKVRSRLEEINVFLNQHPSECIVIDFQHFYKFSKEAHVQMIQIIADVFGSKLCVQPNPVTRVSLKWMWSHGYQVIVVYRNDIIFHVDKGKRLWSGSLWPTFWPDTTSVSKLIEYCDRVLSQRGQYFGFVTQCLMTPDTKFVTKNIFSNLFNKCARPCNDVMKNWIAQKEPGEQGVNVIIADFISMDGFDFCNTVISLNKKLLHVDHPYFT</sequence>
<dbReference type="InterPro" id="IPR017946">
    <property type="entry name" value="PLC-like_Pdiesterase_TIM-brl"/>
</dbReference>
<dbReference type="SMART" id="SM00148">
    <property type="entry name" value="PLCXc"/>
    <property type="match status" value="1"/>
</dbReference>
<dbReference type="InterPro" id="IPR042158">
    <property type="entry name" value="PLCXD1/2/3"/>
</dbReference>
<protein>
    <submittedName>
        <fullName evidence="3">PI-PLC X domain-containing protein 3 isoform X1</fullName>
    </submittedName>
    <submittedName>
        <fullName evidence="4">PI-PLC X domain-containing protein 3 isoform X2</fullName>
    </submittedName>
</protein>
<evidence type="ECO:0000313" key="3">
    <source>
        <dbReference type="RefSeq" id="XP_026682838.1"/>
    </source>
</evidence>
<evidence type="ECO:0000313" key="4">
    <source>
        <dbReference type="RefSeq" id="XP_026682839.1"/>
    </source>
</evidence>
<evidence type="ECO:0000259" key="1">
    <source>
        <dbReference type="SMART" id="SM00148"/>
    </source>
</evidence>